<comment type="caution">
    <text evidence="1">The sequence shown here is derived from an EMBL/GenBank/DDBJ whole genome shotgun (WGS) entry which is preliminary data.</text>
</comment>
<dbReference type="Proteomes" id="UP000248012">
    <property type="component" value="Unassembled WGS sequence"/>
</dbReference>
<protein>
    <submittedName>
        <fullName evidence="1">Uncharacterized protein</fullName>
    </submittedName>
</protein>
<gene>
    <name evidence="1" type="ORF">DI396_09940</name>
</gene>
<evidence type="ECO:0000313" key="1">
    <source>
        <dbReference type="EMBL" id="PYC47291.1"/>
    </source>
</evidence>
<dbReference type="EMBL" id="QFVT01000006">
    <property type="protein sequence ID" value="PYC47291.1"/>
    <property type="molecule type" value="Genomic_DNA"/>
</dbReference>
<reference evidence="1 2" key="1">
    <citation type="submission" date="2018-05" db="EMBL/GenBank/DDBJ databases">
        <title>Oceanovita maritima gen. nov., sp. nov., a marine bacterium in the family Rhodobacteraceae isolated from surface seawater of Lundu port Xiamen, China.</title>
        <authorList>
            <person name="Hetharua B.H."/>
            <person name="Min D."/>
            <person name="Liao H."/>
            <person name="Tian Y."/>
        </authorList>
    </citation>
    <scope>NUCLEOTIDE SEQUENCE [LARGE SCALE GENOMIC DNA]</scope>
    <source>
        <strain evidence="1 2">FSX-11</strain>
    </source>
</reference>
<organism evidence="1 2">
    <name type="scientific">Litorivita pollutaquae</name>
    <dbReference type="NCBI Taxonomy" id="2200892"/>
    <lineage>
        <taxon>Bacteria</taxon>
        <taxon>Pseudomonadati</taxon>
        <taxon>Pseudomonadota</taxon>
        <taxon>Alphaproteobacteria</taxon>
        <taxon>Rhodobacterales</taxon>
        <taxon>Paracoccaceae</taxon>
        <taxon>Litorivita</taxon>
    </lineage>
</organism>
<name>A0A2V4MKW9_9RHOB</name>
<evidence type="ECO:0000313" key="2">
    <source>
        <dbReference type="Proteomes" id="UP000248012"/>
    </source>
</evidence>
<proteinExistence type="predicted"/>
<sequence>MKELSVEDKLAGIARQRAVMIKVFFSSFSCHSQSIFRNIRSRFPLALFFEKKLRLVFIVSRNSGY</sequence>
<accession>A0A2V4MKW9</accession>
<keyword evidence="2" id="KW-1185">Reference proteome</keyword>
<dbReference type="AlphaFoldDB" id="A0A2V4MKW9"/>